<dbReference type="Proteomes" id="UP000324222">
    <property type="component" value="Unassembled WGS sequence"/>
</dbReference>
<keyword evidence="2" id="KW-1185">Reference proteome</keyword>
<dbReference type="EMBL" id="VSRR010004811">
    <property type="protein sequence ID" value="MPC40786.1"/>
    <property type="molecule type" value="Genomic_DNA"/>
</dbReference>
<protein>
    <submittedName>
        <fullName evidence="1">Uncharacterized protein</fullName>
    </submittedName>
</protein>
<name>A0A5B7F604_PORTR</name>
<sequence length="56" mass="6388">MPQKLNSFIYQLDTTFQTIIPSSSMTLNCLSFPTLNILGLSFTHNLNWKTLHLISC</sequence>
<dbReference type="AlphaFoldDB" id="A0A5B7F604"/>
<evidence type="ECO:0000313" key="2">
    <source>
        <dbReference type="Proteomes" id="UP000324222"/>
    </source>
</evidence>
<organism evidence="1 2">
    <name type="scientific">Portunus trituberculatus</name>
    <name type="common">Swimming crab</name>
    <name type="synonym">Neptunus trituberculatus</name>
    <dbReference type="NCBI Taxonomy" id="210409"/>
    <lineage>
        <taxon>Eukaryota</taxon>
        <taxon>Metazoa</taxon>
        <taxon>Ecdysozoa</taxon>
        <taxon>Arthropoda</taxon>
        <taxon>Crustacea</taxon>
        <taxon>Multicrustacea</taxon>
        <taxon>Malacostraca</taxon>
        <taxon>Eumalacostraca</taxon>
        <taxon>Eucarida</taxon>
        <taxon>Decapoda</taxon>
        <taxon>Pleocyemata</taxon>
        <taxon>Brachyura</taxon>
        <taxon>Eubrachyura</taxon>
        <taxon>Portunoidea</taxon>
        <taxon>Portunidae</taxon>
        <taxon>Portuninae</taxon>
        <taxon>Portunus</taxon>
    </lineage>
</organism>
<proteinExistence type="predicted"/>
<reference evidence="1 2" key="1">
    <citation type="submission" date="2019-05" db="EMBL/GenBank/DDBJ databases">
        <title>Another draft genome of Portunus trituberculatus and its Hox gene families provides insights of decapod evolution.</title>
        <authorList>
            <person name="Jeong J.-H."/>
            <person name="Song I."/>
            <person name="Kim S."/>
            <person name="Choi T."/>
            <person name="Kim D."/>
            <person name="Ryu S."/>
            <person name="Kim W."/>
        </authorList>
    </citation>
    <scope>NUCLEOTIDE SEQUENCE [LARGE SCALE GENOMIC DNA]</scope>
    <source>
        <tissue evidence="1">Muscle</tissue>
    </source>
</reference>
<accession>A0A5B7F604</accession>
<gene>
    <name evidence="1" type="ORF">E2C01_034354</name>
</gene>
<evidence type="ECO:0000313" key="1">
    <source>
        <dbReference type="EMBL" id="MPC40786.1"/>
    </source>
</evidence>
<comment type="caution">
    <text evidence="1">The sequence shown here is derived from an EMBL/GenBank/DDBJ whole genome shotgun (WGS) entry which is preliminary data.</text>
</comment>